<gene>
    <name evidence="1" type="ORF">EHO57_14155</name>
</gene>
<evidence type="ECO:0000313" key="2">
    <source>
        <dbReference type="Proteomes" id="UP000297946"/>
    </source>
</evidence>
<sequence>MNQKAKENAEQYLRENRSKKNDGRLFGYHLTAVLAYARKLEKLIENKLSKDDLQKIWEHSEIDDNFSS</sequence>
<dbReference type="AlphaFoldDB" id="A0A5R2AT36"/>
<reference evidence="1 2" key="1">
    <citation type="journal article" date="2019" name="PLoS Negl. Trop. Dis.">
        <title>Revisiting the worldwide diversity of Leptospira species in the environment.</title>
        <authorList>
            <person name="Vincent A.T."/>
            <person name="Schiettekatte O."/>
            <person name="Bourhy P."/>
            <person name="Veyrier F.J."/>
            <person name="Picardeau M."/>
        </authorList>
    </citation>
    <scope>NUCLEOTIDE SEQUENCE [LARGE SCALE GENOMIC DNA]</scope>
    <source>
        <strain evidence="1 2">SSW18</strain>
    </source>
</reference>
<proteinExistence type="predicted"/>
<dbReference type="Proteomes" id="UP000297946">
    <property type="component" value="Unassembled WGS sequence"/>
</dbReference>
<name>A0A5R2AT36_9LEPT</name>
<evidence type="ECO:0000313" key="1">
    <source>
        <dbReference type="EMBL" id="TGJ99897.1"/>
    </source>
</evidence>
<organism evidence="1 2">
    <name type="scientific">Leptospira langatensis</name>
    <dbReference type="NCBI Taxonomy" id="2484983"/>
    <lineage>
        <taxon>Bacteria</taxon>
        <taxon>Pseudomonadati</taxon>
        <taxon>Spirochaetota</taxon>
        <taxon>Spirochaetia</taxon>
        <taxon>Leptospirales</taxon>
        <taxon>Leptospiraceae</taxon>
        <taxon>Leptospira</taxon>
    </lineage>
</organism>
<dbReference type="RefSeq" id="WP_135698403.1">
    <property type="nucleotide sequence ID" value="NZ_RQER01000008.1"/>
</dbReference>
<comment type="caution">
    <text evidence="1">The sequence shown here is derived from an EMBL/GenBank/DDBJ whole genome shotgun (WGS) entry which is preliminary data.</text>
</comment>
<accession>A0A5R2AT36</accession>
<protein>
    <submittedName>
        <fullName evidence="1">Uncharacterized protein</fullName>
    </submittedName>
</protein>
<dbReference type="EMBL" id="RQER01000008">
    <property type="protein sequence ID" value="TGJ99897.1"/>
    <property type="molecule type" value="Genomic_DNA"/>
</dbReference>